<protein>
    <submittedName>
        <fullName evidence="2">Uncharacterized protein</fullName>
    </submittedName>
</protein>
<dbReference type="Proteomes" id="UP000248925">
    <property type="component" value="Unassembled WGS sequence"/>
</dbReference>
<evidence type="ECO:0000256" key="1">
    <source>
        <dbReference type="SAM" id="Coils"/>
    </source>
</evidence>
<dbReference type="AlphaFoldDB" id="A0A2W4ET84"/>
<gene>
    <name evidence="2" type="ORF">CPY51_11980</name>
</gene>
<dbReference type="OrthoDB" id="7869995at2"/>
<feature type="coiled-coil region" evidence="1">
    <location>
        <begin position="76"/>
        <end position="103"/>
    </location>
</feature>
<dbReference type="EMBL" id="PCDP01000035">
    <property type="protein sequence ID" value="PZM13610.1"/>
    <property type="molecule type" value="Genomic_DNA"/>
</dbReference>
<accession>A0A2W4ET84</accession>
<keyword evidence="1" id="KW-0175">Coiled coil</keyword>
<evidence type="ECO:0000313" key="2">
    <source>
        <dbReference type="EMBL" id="PZM13610.1"/>
    </source>
</evidence>
<sequence length="108" mass="11472">MTQRAEPSGRRLSEADASLVKGMVARNDRHHDIAAWFGVNQGRIAEVISGRKFQGAAVASTDDLPPPGPYSSGRAAHQALKALEEAKAALDLAAKNIEQALKDVKKLG</sequence>
<comment type="caution">
    <text evidence="2">The sequence shown here is derived from an EMBL/GenBank/DDBJ whole genome shotgun (WGS) entry which is preliminary data.</text>
</comment>
<evidence type="ECO:0000313" key="3">
    <source>
        <dbReference type="Proteomes" id="UP000248925"/>
    </source>
</evidence>
<organism evidence="2 3">
    <name type="scientific">Rhizobium tubonense</name>
    <dbReference type="NCBI Taxonomy" id="484088"/>
    <lineage>
        <taxon>Bacteria</taxon>
        <taxon>Pseudomonadati</taxon>
        <taxon>Pseudomonadota</taxon>
        <taxon>Alphaproteobacteria</taxon>
        <taxon>Hyphomicrobiales</taxon>
        <taxon>Rhizobiaceae</taxon>
        <taxon>Rhizobium/Agrobacterium group</taxon>
        <taxon>Rhizobium</taxon>
    </lineage>
</organism>
<proteinExistence type="predicted"/>
<reference evidence="2 3" key="1">
    <citation type="journal article" date="2018" name="Sci. Rep.">
        <title>Rhizobium tumorigenes sp. nov., a novel plant tumorigenic bacterium isolated from cane gall tumors on thornless blackberry.</title>
        <authorList>
            <person name="Kuzmanovi N."/>
            <person name="Smalla K."/>
            <person name="Gronow S."/>
            <person name="PuBawska J."/>
        </authorList>
    </citation>
    <scope>NUCLEOTIDE SEQUENCE [LARGE SCALE GENOMIC DNA]</scope>
    <source>
        <strain evidence="2 3">CCBAU 85046</strain>
    </source>
</reference>
<keyword evidence="3" id="KW-1185">Reference proteome</keyword>
<name>A0A2W4ET84_9HYPH</name>